<dbReference type="Proteomes" id="UP000094527">
    <property type="component" value="Unassembled WGS sequence"/>
</dbReference>
<evidence type="ECO:0000256" key="1">
    <source>
        <dbReference type="SAM" id="Phobius"/>
    </source>
</evidence>
<evidence type="ECO:0000313" key="2">
    <source>
        <dbReference type="EMBL" id="ODM94895.1"/>
    </source>
</evidence>
<feature type="transmembrane region" description="Helical" evidence="1">
    <location>
        <begin position="237"/>
        <end position="255"/>
    </location>
</feature>
<dbReference type="EMBL" id="LJIJ01000735">
    <property type="protein sequence ID" value="ODM94895.1"/>
    <property type="molecule type" value="Genomic_DNA"/>
</dbReference>
<name>A0A1D2MQ63_ORCCI</name>
<dbReference type="AlphaFoldDB" id="A0A1D2MQ63"/>
<sequence>MSECESISSQCASKNCDEMETIIVEDLVKPVIFILNYAQPFADTIMYSSEARSFLAVKGSIWRKSFCILLELLILLRLGVKTAPIVSNYSNGNDNGMTALAKGAYFIFLSFYAVVKWTARASLIFVILYIVFTIIIYGVDSLKFTNYSDPNRNGSSKPSRFKLDFTEIHSPHDSTVSKIVFAVEIRTFNEIGKLIETFNQHYGLMNVLGLAVVVTYISTSVEHVFSGFQNIFKPGAGLHLFLSYIPMMIPALLLAEVSRVAGSFAGIIKNQFGKFTKECGDPAEALCGIAIVHYDLATSNIGIKGLGFYTVSYQFITTVLSLIVTYSIVIVQMFPHDESQENDLTN</sequence>
<accession>A0A1D2MQ63</accession>
<feature type="transmembrane region" description="Helical" evidence="1">
    <location>
        <begin position="202"/>
        <end position="225"/>
    </location>
</feature>
<reference evidence="2 3" key="1">
    <citation type="journal article" date="2016" name="Genome Biol. Evol.">
        <title>Gene Family Evolution Reflects Adaptation to Soil Environmental Stressors in the Genome of the Collembolan Orchesella cincta.</title>
        <authorList>
            <person name="Faddeeva-Vakhrusheva A."/>
            <person name="Derks M.F."/>
            <person name="Anvar S.Y."/>
            <person name="Agamennone V."/>
            <person name="Suring W."/>
            <person name="Smit S."/>
            <person name="van Straalen N.M."/>
            <person name="Roelofs D."/>
        </authorList>
    </citation>
    <scope>NUCLEOTIDE SEQUENCE [LARGE SCALE GENOMIC DNA]</scope>
    <source>
        <tissue evidence="2">Mixed pool</tissue>
    </source>
</reference>
<keyword evidence="1" id="KW-0472">Membrane</keyword>
<dbReference type="OrthoDB" id="6478931at2759"/>
<feature type="transmembrane region" description="Helical" evidence="1">
    <location>
        <begin position="313"/>
        <end position="334"/>
    </location>
</feature>
<proteinExistence type="predicted"/>
<protein>
    <submittedName>
        <fullName evidence="2">Uncharacterized protein</fullName>
    </submittedName>
</protein>
<organism evidence="2 3">
    <name type="scientific">Orchesella cincta</name>
    <name type="common">Springtail</name>
    <name type="synonym">Podura cincta</name>
    <dbReference type="NCBI Taxonomy" id="48709"/>
    <lineage>
        <taxon>Eukaryota</taxon>
        <taxon>Metazoa</taxon>
        <taxon>Ecdysozoa</taxon>
        <taxon>Arthropoda</taxon>
        <taxon>Hexapoda</taxon>
        <taxon>Collembola</taxon>
        <taxon>Entomobryomorpha</taxon>
        <taxon>Entomobryoidea</taxon>
        <taxon>Orchesellidae</taxon>
        <taxon>Orchesellinae</taxon>
        <taxon>Orchesella</taxon>
    </lineage>
</organism>
<keyword evidence="3" id="KW-1185">Reference proteome</keyword>
<evidence type="ECO:0000313" key="3">
    <source>
        <dbReference type="Proteomes" id="UP000094527"/>
    </source>
</evidence>
<comment type="caution">
    <text evidence="2">The sequence shown here is derived from an EMBL/GenBank/DDBJ whole genome shotgun (WGS) entry which is preliminary data.</text>
</comment>
<keyword evidence="1" id="KW-1133">Transmembrane helix</keyword>
<gene>
    <name evidence="2" type="ORF">Ocin01_11783</name>
</gene>
<feature type="transmembrane region" description="Helical" evidence="1">
    <location>
        <begin position="122"/>
        <end position="139"/>
    </location>
</feature>
<keyword evidence="1" id="KW-0812">Transmembrane</keyword>